<dbReference type="Pfam" id="PF01406">
    <property type="entry name" value="tRNA-synt_1e"/>
    <property type="match status" value="1"/>
</dbReference>
<feature type="domain" description="Cysteinyl-tRNA synthetase class Ia DALR" evidence="14">
    <location>
        <begin position="351"/>
        <end position="411"/>
    </location>
</feature>
<dbReference type="InterPro" id="IPR014729">
    <property type="entry name" value="Rossmann-like_a/b/a_fold"/>
</dbReference>
<dbReference type="Gene3D" id="1.20.120.1910">
    <property type="entry name" value="Cysteine-tRNA ligase, C-terminal anti-codon recognition domain"/>
    <property type="match status" value="1"/>
</dbReference>
<comment type="cofactor">
    <cofactor evidence="13">
        <name>Zn(2+)</name>
        <dbReference type="ChEBI" id="CHEBI:29105"/>
    </cofactor>
    <text evidence="13">Binds 1 zinc ion per subunit.</text>
</comment>
<keyword evidence="6 13" id="KW-0479">Metal-binding</keyword>
<comment type="subunit">
    <text evidence="3 13">Monomer.</text>
</comment>
<dbReference type="SUPFAM" id="SSF47323">
    <property type="entry name" value="Anticodon-binding domain of a subclass of class I aminoacyl-tRNA synthetases"/>
    <property type="match status" value="1"/>
</dbReference>
<evidence type="ECO:0000256" key="4">
    <source>
        <dbReference type="ARBA" id="ARBA00022490"/>
    </source>
</evidence>
<dbReference type="PRINTS" id="PR00983">
    <property type="entry name" value="TRNASYNTHCYS"/>
</dbReference>
<dbReference type="PANTHER" id="PTHR10890:SF3">
    <property type="entry name" value="CYSTEINE--TRNA LIGASE, CYTOPLASMIC"/>
    <property type="match status" value="1"/>
</dbReference>
<dbReference type="GO" id="GO:0005524">
    <property type="term" value="F:ATP binding"/>
    <property type="evidence" value="ECO:0007669"/>
    <property type="project" value="UniProtKB-UniRule"/>
</dbReference>
<dbReference type="GO" id="GO:0004817">
    <property type="term" value="F:cysteine-tRNA ligase activity"/>
    <property type="evidence" value="ECO:0007669"/>
    <property type="project" value="UniProtKB-UniRule"/>
</dbReference>
<dbReference type="FunFam" id="3.40.50.620:FF:000130">
    <property type="entry name" value="Cysteine--tRNA ligase"/>
    <property type="match status" value="1"/>
</dbReference>
<dbReference type="InterPro" id="IPR015803">
    <property type="entry name" value="Cys-tRNA-ligase"/>
</dbReference>
<dbReference type="HAMAP" id="MF_00041">
    <property type="entry name" value="Cys_tRNA_synth"/>
    <property type="match status" value="1"/>
</dbReference>
<feature type="short sequence motif" description="'KMSKS' region" evidence="13">
    <location>
        <begin position="266"/>
        <end position="270"/>
    </location>
</feature>
<feature type="binding site" evidence="13">
    <location>
        <position position="238"/>
    </location>
    <ligand>
        <name>Zn(2+)</name>
        <dbReference type="ChEBI" id="CHEBI:29105"/>
    </ligand>
</feature>
<evidence type="ECO:0000259" key="14">
    <source>
        <dbReference type="SMART" id="SM00840"/>
    </source>
</evidence>
<dbReference type="Gene3D" id="3.40.50.620">
    <property type="entry name" value="HUPs"/>
    <property type="match status" value="1"/>
</dbReference>
<evidence type="ECO:0000256" key="13">
    <source>
        <dbReference type="HAMAP-Rule" id="MF_00041"/>
    </source>
</evidence>
<dbReference type="InterPro" id="IPR015273">
    <property type="entry name" value="Cys-tRNA-synt_Ia_DALR"/>
</dbReference>
<keyword evidence="8 13" id="KW-0862">Zinc</keyword>
<comment type="subcellular location">
    <subcellularLocation>
        <location evidence="1 13">Cytoplasm</location>
    </subcellularLocation>
</comment>
<dbReference type="EC" id="6.1.1.16" evidence="13"/>
<sequence length="463" mass="53494">MPLKMYNTLTRKKEEFIPLSPPLVKMYVCGMTVQDRPHIGHMRAYVVSDIVKRWLTYRGFRVKHIQNVTDIDDKVVEKAKTLGRDYRELAEENAAEFMRCSDIMGIERADFYPRATQHIQEIIELVSRLVQKGCAYSTDTGVYFDISRFPDYGKLSRKRIDDLIKGARVQIDETKHSPLDFALWKRAKEGEPFWESPWGRGRPGWHIECSAMSMKHLGETIDIHMGGEDLIFPHHENEIAQSEAATGKPFARFWLHNGLLRLLGGKMSKSTGEFIPALDVLQRFEPDAVRLVFLSTHYRHPMEYSEARLEEGEEALTRMWECIEMLGEKSEEEEKTKGGYLSDDIANFWKDFEDAMDDDFNTPKAIGGIYSLIKDVNLNAENMDGSTARLYRDTLASSLKILGMRMREKELGVFTPRLLDLILDVRQKLREENKYDLADKIRENLSRLGITIKDTPEGSVWKI</sequence>
<evidence type="ECO:0000256" key="9">
    <source>
        <dbReference type="ARBA" id="ARBA00022840"/>
    </source>
</evidence>
<dbReference type="GO" id="GO:0005829">
    <property type="term" value="C:cytosol"/>
    <property type="evidence" value="ECO:0007669"/>
    <property type="project" value="TreeGrafter"/>
</dbReference>
<evidence type="ECO:0000256" key="5">
    <source>
        <dbReference type="ARBA" id="ARBA00022598"/>
    </source>
</evidence>
<keyword evidence="10 13" id="KW-0648">Protein biosynthesis</keyword>
<dbReference type="PANTHER" id="PTHR10890">
    <property type="entry name" value="CYSTEINYL-TRNA SYNTHETASE"/>
    <property type="match status" value="1"/>
</dbReference>
<dbReference type="NCBIfam" id="TIGR00435">
    <property type="entry name" value="cysS"/>
    <property type="match status" value="1"/>
</dbReference>
<organism evidence="15 16">
    <name type="scientific">candidate division WOR-3 bacterium JGI_Cruoil_03_44_89</name>
    <dbReference type="NCBI Taxonomy" id="1973748"/>
    <lineage>
        <taxon>Bacteria</taxon>
        <taxon>Bacteria division WOR-3</taxon>
    </lineage>
</organism>
<dbReference type="Pfam" id="PF09190">
    <property type="entry name" value="DALR_2"/>
    <property type="match status" value="1"/>
</dbReference>
<dbReference type="InterPro" id="IPR009080">
    <property type="entry name" value="tRNAsynth_Ia_anticodon-bd"/>
</dbReference>
<evidence type="ECO:0000313" key="15">
    <source>
        <dbReference type="EMBL" id="OYD15436.1"/>
    </source>
</evidence>
<evidence type="ECO:0000256" key="1">
    <source>
        <dbReference type="ARBA" id="ARBA00004496"/>
    </source>
</evidence>
<evidence type="ECO:0000256" key="3">
    <source>
        <dbReference type="ARBA" id="ARBA00011245"/>
    </source>
</evidence>
<evidence type="ECO:0000256" key="2">
    <source>
        <dbReference type="ARBA" id="ARBA00005594"/>
    </source>
</evidence>
<evidence type="ECO:0000256" key="12">
    <source>
        <dbReference type="ARBA" id="ARBA00047398"/>
    </source>
</evidence>
<evidence type="ECO:0000256" key="6">
    <source>
        <dbReference type="ARBA" id="ARBA00022723"/>
    </source>
</evidence>
<feature type="binding site" evidence="13">
    <location>
        <position position="269"/>
    </location>
    <ligand>
        <name>ATP</name>
        <dbReference type="ChEBI" id="CHEBI:30616"/>
    </ligand>
</feature>
<keyword evidence="4 13" id="KW-0963">Cytoplasm</keyword>
<dbReference type="GO" id="GO:0006423">
    <property type="term" value="P:cysteinyl-tRNA aminoacylation"/>
    <property type="evidence" value="ECO:0007669"/>
    <property type="project" value="UniProtKB-UniRule"/>
</dbReference>
<evidence type="ECO:0000256" key="8">
    <source>
        <dbReference type="ARBA" id="ARBA00022833"/>
    </source>
</evidence>
<dbReference type="CDD" id="cd00672">
    <property type="entry name" value="CysRS_core"/>
    <property type="match status" value="1"/>
</dbReference>
<keyword evidence="9 13" id="KW-0067">ATP-binding</keyword>
<keyword evidence="11 13" id="KW-0030">Aminoacyl-tRNA synthetase</keyword>
<proteinExistence type="inferred from homology"/>
<feature type="short sequence motif" description="'HIGH' region" evidence="13">
    <location>
        <begin position="31"/>
        <end position="41"/>
    </location>
</feature>
<evidence type="ECO:0000256" key="7">
    <source>
        <dbReference type="ARBA" id="ARBA00022741"/>
    </source>
</evidence>
<dbReference type="SMART" id="SM00840">
    <property type="entry name" value="DALR_2"/>
    <property type="match status" value="1"/>
</dbReference>
<name>A0A235BT95_UNCW3</name>
<evidence type="ECO:0000256" key="11">
    <source>
        <dbReference type="ARBA" id="ARBA00023146"/>
    </source>
</evidence>
<feature type="binding site" evidence="13">
    <location>
        <position position="29"/>
    </location>
    <ligand>
        <name>Zn(2+)</name>
        <dbReference type="ChEBI" id="CHEBI:29105"/>
    </ligand>
</feature>
<comment type="catalytic activity">
    <reaction evidence="12 13">
        <text>tRNA(Cys) + L-cysteine + ATP = L-cysteinyl-tRNA(Cys) + AMP + diphosphate</text>
        <dbReference type="Rhea" id="RHEA:17773"/>
        <dbReference type="Rhea" id="RHEA-COMP:9661"/>
        <dbReference type="Rhea" id="RHEA-COMP:9679"/>
        <dbReference type="ChEBI" id="CHEBI:30616"/>
        <dbReference type="ChEBI" id="CHEBI:33019"/>
        <dbReference type="ChEBI" id="CHEBI:35235"/>
        <dbReference type="ChEBI" id="CHEBI:78442"/>
        <dbReference type="ChEBI" id="CHEBI:78517"/>
        <dbReference type="ChEBI" id="CHEBI:456215"/>
        <dbReference type="EC" id="6.1.1.16"/>
    </reaction>
</comment>
<protein>
    <recommendedName>
        <fullName evidence="13">Cysteine--tRNA ligase</fullName>
        <ecNumber evidence="13">6.1.1.16</ecNumber>
    </recommendedName>
    <alternativeName>
        <fullName evidence="13">Cysteinyl-tRNA synthetase</fullName>
        <shortName evidence="13">CysRS</shortName>
    </alternativeName>
</protein>
<comment type="similarity">
    <text evidence="2 13">Belongs to the class-I aminoacyl-tRNA synthetase family.</text>
</comment>
<evidence type="ECO:0000313" key="16">
    <source>
        <dbReference type="Proteomes" id="UP000215215"/>
    </source>
</evidence>
<dbReference type="AlphaFoldDB" id="A0A235BT95"/>
<feature type="binding site" evidence="13">
    <location>
        <position position="209"/>
    </location>
    <ligand>
        <name>Zn(2+)</name>
        <dbReference type="ChEBI" id="CHEBI:29105"/>
    </ligand>
</feature>
<keyword evidence="7 13" id="KW-0547">Nucleotide-binding</keyword>
<dbReference type="Proteomes" id="UP000215215">
    <property type="component" value="Unassembled WGS sequence"/>
</dbReference>
<dbReference type="EMBL" id="NOZQ01000121">
    <property type="protein sequence ID" value="OYD15436.1"/>
    <property type="molecule type" value="Genomic_DNA"/>
</dbReference>
<dbReference type="InterPro" id="IPR032678">
    <property type="entry name" value="tRNA-synt_1_cat_dom"/>
</dbReference>
<reference evidence="15 16" key="1">
    <citation type="submission" date="2017-07" db="EMBL/GenBank/DDBJ databases">
        <title>Recovery of genomes from metagenomes via a dereplication, aggregation, and scoring strategy.</title>
        <authorList>
            <person name="Sieber C.M."/>
            <person name="Probst A.J."/>
            <person name="Sharrar A."/>
            <person name="Thomas B.C."/>
            <person name="Hess M."/>
            <person name="Tringe S.G."/>
            <person name="Banfield J.F."/>
        </authorList>
    </citation>
    <scope>NUCLEOTIDE SEQUENCE [LARGE SCALE GENOMIC DNA]</scope>
    <source>
        <strain evidence="15">JGI_Cruoil_03_44_89</strain>
    </source>
</reference>
<evidence type="ECO:0000256" key="10">
    <source>
        <dbReference type="ARBA" id="ARBA00022917"/>
    </source>
</evidence>
<comment type="caution">
    <text evidence="15">The sequence shown here is derived from an EMBL/GenBank/DDBJ whole genome shotgun (WGS) entry which is preliminary data.</text>
</comment>
<dbReference type="GO" id="GO:0008270">
    <property type="term" value="F:zinc ion binding"/>
    <property type="evidence" value="ECO:0007669"/>
    <property type="project" value="UniProtKB-UniRule"/>
</dbReference>
<dbReference type="InterPro" id="IPR024909">
    <property type="entry name" value="Cys-tRNA/MSH_ligase"/>
</dbReference>
<accession>A0A235BT95</accession>
<gene>
    <name evidence="13" type="primary">cysS</name>
    <name evidence="15" type="ORF">CH333_05755</name>
</gene>
<dbReference type="SUPFAM" id="SSF52374">
    <property type="entry name" value="Nucleotidylyl transferase"/>
    <property type="match status" value="1"/>
</dbReference>
<feature type="binding site" evidence="13">
    <location>
        <position position="234"/>
    </location>
    <ligand>
        <name>Zn(2+)</name>
        <dbReference type="ChEBI" id="CHEBI:29105"/>
    </ligand>
</feature>
<keyword evidence="5 13" id="KW-0436">Ligase</keyword>